<keyword evidence="2" id="KW-1185">Reference proteome</keyword>
<dbReference type="OrthoDB" id="2082987at2"/>
<protein>
    <submittedName>
        <fullName evidence="1">Uncharacterized protein</fullName>
    </submittedName>
</protein>
<dbReference type="EMBL" id="FUYH01000008">
    <property type="protein sequence ID" value="SKA87841.1"/>
    <property type="molecule type" value="Genomic_DNA"/>
</dbReference>
<dbReference type="STRING" id="1147123.SAMN05443428_10864"/>
<reference evidence="2" key="1">
    <citation type="submission" date="2017-02" db="EMBL/GenBank/DDBJ databases">
        <authorList>
            <person name="Varghese N."/>
            <person name="Submissions S."/>
        </authorList>
    </citation>
    <scope>NUCLEOTIDE SEQUENCE [LARGE SCALE GENOMIC DNA]</scope>
    <source>
        <strain evidence="2">USBA 833</strain>
    </source>
</reference>
<name>A0A1T4XFJ4_9CLOT</name>
<proteinExistence type="predicted"/>
<dbReference type="AlphaFoldDB" id="A0A1T4XFJ4"/>
<dbReference type="Proteomes" id="UP000190105">
    <property type="component" value="Unassembled WGS sequence"/>
</dbReference>
<evidence type="ECO:0000313" key="2">
    <source>
        <dbReference type="Proteomes" id="UP000190105"/>
    </source>
</evidence>
<accession>A0A1T4XFJ4</accession>
<gene>
    <name evidence="1" type="ORF">SAMN05443428_10864</name>
</gene>
<organism evidence="1 2">
    <name type="scientific">Caloramator quimbayensis</name>
    <dbReference type="NCBI Taxonomy" id="1147123"/>
    <lineage>
        <taxon>Bacteria</taxon>
        <taxon>Bacillati</taxon>
        <taxon>Bacillota</taxon>
        <taxon>Clostridia</taxon>
        <taxon>Eubacteriales</taxon>
        <taxon>Clostridiaceae</taxon>
        <taxon>Caloramator</taxon>
    </lineage>
</organism>
<sequence>MVLIDLCKSKIKINTFKNKSFNKYIVEYPKKNCMPVDMSMNLLKNVINESDVIIQIDSNLTFLNENDTKDKIKKLRNILANKDINAKYRASKCEEKNSFAGIVLGKKYVLREELIFRLYKGIDDEELLKIILNIGCFVYVPMIEIENNEILDKILNGYFEDNDEKFLSFKVVMYINSYVDRASIETKILDIEEIKKYI</sequence>
<dbReference type="RefSeq" id="WP_078696372.1">
    <property type="nucleotide sequence ID" value="NZ_FUYH01000008.1"/>
</dbReference>
<evidence type="ECO:0000313" key="1">
    <source>
        <dbReference type="EMBL" id="SKA87841.1"/>
    </source>
</evidence>